<protein>
    <recommendedName>
        <fullName evidence="4">Alanine and proline rich membrane protein</fullName>
    </recommendedName>
</protein>
<proteinExistence type="predicted"/>
<accession>A0A1S1KKV4</accession>
<comment type="caution">
    <text evidence="2">The sequence shown here is derived from an EMBL/GenBank/DDBJ whole genome shotgun (WGS) entry which is preliminary data.</text>
</comment>
<evidence type="ECO:0008006" key="4">
    <source>
        <dbReference type="Google" id="ProtNLM"/>
    </source>
</evidence>
<reference evidence="2 3" key="1">
    <citation type="submission" date="2016-10" db="EMBL/GenBank/DDBJ databases">
        <title>Evaluation of Human, Animal and Environmental Mycobacterium chelonae Isolates by Core Genome Phylogenomic Analysis, Targeted Gene Comparison, and Anti-microbial Susceptibility Patterns: A Tale of Mistaken Identities.</title>
        <authorList>
            <person name="Fogelson S.B."/>
            <person name="Camus A.C."/>
            <person name="Lorenz W."/>
            <person name="Vasireddy R."/>
            <person name="Vasireddy S."/>
            <person name="Smith T."/>
            <person name="Brown-Elliott B.A."/>
            <person name="Wallace R.J.Jr."/>
            <person name="Hasan N.A."/>
            <person name="Reischl U."/>
            <person name="Sanchez S."/>
        </authorList>
    </citation>
    <scope>NUCLEOTIDE SEQUENCE [LARGE SCALE GENOMIC DNA]</scope>
    <source>
        <strain evidence="2 3">24999</strain>
    </source>
</reference>
<keyword evidence="3" id="KW-1185">Reference proteome</keyword>
<accession>A0A1Q9WII5</accession>
<sequence>MNVAVVALILAAGALALSAWTVFRPTASEAAGPPAADDATSTAAKQKACSAFSTVRRGVSLNTNASAPGGPNDVAGGLAVAANARLALFGGGEYLMSQIDTAVPSELREPATEFAETLMDIGAIAISGVPTTEPAQADRLRSAERLSSVIAEKCGGQ</sequence>
<dbReference type="AlphaFoldDB" id="A0A1S1KKV4"/>
<gene>
    <name evidence="2" type="ORF">BKG61_05075</name>
</gene>
<dbReference type="Proteomes" id="UP000179636">
    <property type="component" value="Unassembled WGS sequence"/>
</dbReference>
<organism evidence="2 3">
    <name type="scientific">Mycobacterium syngnathidarum</name>
    <dbReference type="NCBI Taxonomy" id="1908205"/>
    <lineage>
        <taxon>Bacteria</taxon>
        <taxon>Bacillati</taxon>
        <taxon>Actinomycetota</taxon>
        <taxon>Actinomycetes</taxon>
        <taxon>Mycobacteriales</taxon>
        <taxon>Mycobacteriaceae</taxon>
        <taxon>Mycobacterium</taxon>
    </lineage>
</organism>
<dbReference type="EMBL" id="MLHV01000003">
    <property type="protein sequence ID" value="OHU07283.1"/>
    <property type="molecule type" value="Genomic_DNA"/>
</dbReference>
<name>A0A1S1KKV4_9MYCO</name>
<keyword evidence="1" id="KW-0732">Signal</keyword>
<feature type="signal peptide" evidence="1">
    <location>
        <begin position="1"/>
        <end position="19"/>
    </location>
</feature>
<evidence type="ECO:0000313" key="2">
    <source>
        <dbReference type="EMBL" id="OHU07283.1"/>
    </source>
</evidence>
<evidence type="ECO:0000313" key="3">
    <source>
        <dbReference type="Proteomes" id="UP000179636"/>
    </source>
</evidence>
<evidence type="ECO:0000256" key="1">
    <source>
        <dbReference type="SAM" id="SignalP"/>
    </source>
</evidence>
<feature type="chain" id="PRO_5038566300" description="Alanine and proline rich membrane protein" evidence="1">
    <location>
        <begin position="20"/>
        <end position="157"/>
    </location>
</feature>